<evidence type="ECO:0000256" key="1">
    <source>
        <dbReference type="SAM" id="Phobius"/>
    </source>
</evidence>
<dbReference type="RefSeq" id="WP_283345379.1">
    <property type="nucleotide sequence ID" value="NZ_JASHIF010000012.1"/>
</dbReference>
<feature type="signal peptide" evidence="2">
    <location>
        <begin position="1"/>
        <end position="18"/>
    </location>
</feature>
<evidence type="ECO:0000256" key="2">
    <source>
        <dbReference type="SAM" id="SignalP"/>
    </source>
</evidence>
<name>A0ABT6YB02_9BACT</name>
<sequence length="186" mass="21023">MRFLLVLLLSLMSWSVLSQNTRLGRIRKVIDSTGKYTPIKYLAIEHARGYGQKLRFFEESDISFQLIGKNIRFTGRIEQIADSTFFFTDEDSHITSEIALKDIDMIFSPYRHIPFVSKGAGTIAAGGVMFSVIDVLNQVQRNQPVKLSPGLLAFSGVCIGIGLIAKPLSYPKYKISQKRRLVVRFM</sequence>
<keyword evidence="4" id="KW-1185">Reference proteome</keyword>
<organism evidence="3 4">
    <name type="scientific">Flectobacillus roseus</name>
    <dbReference type="NCBI Taxonomy" id="502259"/>
    <lineage>
        <taxon>Bacteria</taxon>
        <taxon>Pseudomonadati</taxon>
        <taxon>Bacteroidota</taxon>
        <taxon>Cytophagia</taxon>
        <taxon>Cytophagales</taxon>
        <taxon>Flectobacillaceae</taxon>
        <taxon>Flectobacillus</taxon>
    </lineage>
</organism>
<keyword evidence="1" id="KW-0472">Membrane</keyword>
<keyword evidence="1" id="KW-1133">Transmembrane helix</keyword>
<evidence type="ECO:0000313" key="4">
    <source>
        <dbReference type="Proteomes" id="UP001236507"/>
    </source>
</evidence>
<accession>A0ABT6YB02</accession>
<protein>
    <submittedName>
        <fullName evidence="3">Uncharacterized protein</fullName>
    </submittedName>
</protein>
<evidence type="ECO:0000313" key="3">
    <source>
        <dbReference type="EMBL" id="MDI9860767.1"/>
    </source>
</evidence>
<gene>
    <name evidence="3" type="ORF">QM524_16240</name>
</gene>
<dbReference type="EMBL" id="JASHIF010000012">
    <property type="protein sequence ID" value="MDI9860767.1"/>
    <property type="molecule type" value="Genomic_DNA"/>
</dbReference>
<comment type="caution">
    <text evidence="3">The sequence shown here is derived from an EMBL/GenBank/DDBJ whole genome shotgun (WGS) entry which is preliminary data.</text>
</comment>
<reference evidence="3 4" key="1">
    <citation type="submission" date="2023-05" db="EMBL/GenBank/DDBJ databases">
        <title>Novel species of genus Flectobacillus isolated from stream in China.</title>
        <authorList>
            <person name="Lu H."/>
        </authorList>
    </citation>
    <scope>NUCLEOTIDE SEQUENCE [LARGE SCALE GENOMIC DNA]</scope>
    <source>
        <strain evidence="3 4">KCTC 42575</strain>
    </source>
</reference>
<feature type="chain" id="PRO_5045997995" evidence="2">
    <location>
        <begin position="19"/>
        <end position="186"/>
    </location>
</feature>
<feature type="transmembrane region" description="Helical" evidence="1">
    <location>
        <begin position="150"/>
        <end position="170"/>
    </location>
</feature>
<dbReference type="Proteomes" id="UP001236507">
    <property type="component" value="Unassembled WGS sequence"/>
</dbReference>
<keyword evidence="1" id="KW-0812">Transmembrane</keyword>
<proteinExistence type="predicted"/>
<keyword evidence="2" id="KW-0732">Signal</keyword>